<evidence type="ECO:0000259" key="3">
    <source>
        <dbReference type="PROSITE" id="PS50157"/>
    </source>
</evidence>
<name>A0A8H6JP27_9PEZI</name>
<proteinExistence type="predicted"/>
<protein>
    <submittedName>
        <fullName evidence="4">Zinc finger protein GLI1</fullName>
    </submittedName>
</protein>
<accession>A0A8H6JP27</accession>
<keyword evidence="1" id="KW-0862">Zinc</keyword>
<feature type="region of interest" description="Disordered" evidence="2">
    <location>
        <begin position="672"/>
        <end position="734"/>
    </location>
</feature>
<dbReference type="EMBL" id="WIGN01000029">
    <property type="protein sequence ID" value="KAF6816261.1"/>
    <property type="molecule type" value="Genomic_DNA"/>
</dbReference>
<reference evidence="4 5" key="1">
    <citation type="journal article" date="2020" name="Phytopathology">
        <title>Genome Sequence Resources of Colletotrichum truncatum, C. plurivorum, C. musicola, and C. sojae: Four Species Pathogenic to Soybean (Glycine max).</title>
        <authorList>
            <person name="Rogerio F."/>
            <person name="Boufleur T.R."/>
            <person name="Ciampi-Guillardi M."/>
            <person name="Sukno S.A."/>
            <person name="Thon M.R."/>
            <person name="Massola Junior N.S."/>
            <person name="Baroncelli R."/>
        </authorList>
    </citation>
    <scope>NUCLEOTIDE SEQUENCE [LARGE SCALE GENOMIC DNA]</scope>
    <source>
        <strain evidence="4 5">LFN0009</strain>
    </source>
</reference>
<dbReference type="GO" id="GO:0008270">
    <property type="term" value="F:zinc ion binding"/>
    <property type="evidence" value="ECO:0007669"/>
    <property type="project" value="UniProtKB-KW"/>
</dbReference>
<gene>
    <name evidence="4" type="ORF">CSOJ01_03110</name>
</gene>
<comment type="caution">
    <text evidence="4">The sequence shown here is derived from an EMBL/GenBank/DDBJ whole genome shotgun (WGS) entry which is preliminary data.</text>
</comment>
<dbReference type="Gene3D" id="3.30.160.60">
    <property type="entry name" value="Classic Zinc Finger"/>
    <property type="match status" value="1"/>
</dbReference>
<feature type="domain" description="C2H2-type" evidence="3">
    <location>
        <begin position="498"/>
        <end position="527"/>
    </location>
</feature>
<keyword evidence="1" id="KW-0863">Zinc-finger</keyword>
<feature type="region of interest" description="Disordered" evidence="2">
    <location>
        <begin position="479"/>
        <end position="498"/>
    </location>
</feature>
<dbReference type="PANTHER" id="PTHR35391">
    <property type="entry name" value="C2H2-TYPE DOMAIN-CONTAINING PROTEIN-RELATED"/>
    <property type="match status" value="1"/>
</dbReference>
<organism evidence="4 5">
    <name type="scientific">Colletotrichum sojae</name>
    <dbReference type="NCBI Taxonomy" id="2175907"/>
    <lineage>
        <taxon>Eukaryota</taxon>
        <taxon>Fungi</taxon>
        <taxon>Dikarya</taxon>
        <taxon>Ascomycota</taxon>
        <taxon>Pezizomycotina</taxon>
        <taxon>Sordariomycetes</taxon>
        <taxon>Hypocreomycetidae</taxon>
        <taxon>Glomerellales</taxon>
        <taxon>Glomerellaceae</taxon>
        <taxon>Colletotrichum</taxon>
        <taxon>Colletotrichum orchidearum species complex</taxon>
    </lineage>
</organism>
<dbReference type="PROSITE" id="PS50157">
    <property type="entry name" value="ZINC_FINGER_C2H2_2"/>
    <property type="match status" value="2"/>
</dbReference>
<dbReference type="AlphaFoldDB" id="A0A8H6JP27"/>
<dbReference type="PANTHER" id="PTHR35391:SF3">
    <property type="entry name" value="FINGER DOMAIN PROTEIN, PUTATIVE (AFU_ORTHOLOGUE AFUA_8G04300)-RELATED"/>
    <property type="match status" value="1"/>
</dbReference>
<keyword evidence="1" id="KW-0479">Metal-binding</keyword>
<feature type="compositionally biased region" description="Acidic residues" evidence="2">
    <location>
        <begin position="689"/>
        <end position="699"/>
    </location>
</feature>
<feature type="domain" description="C2H2-type" evidence="3">
    <location>
        <begin position="526"/>
        <end position="551"/>
    </location>
</feature>
<feature type="region of interest" description="Disordered" evidence="2">
    <location>
        <begin position="346"/>
        <end position="455"/>
    </location>
</feature>
<evidence type="ECO:0000313" key="5">
    <source>
        <dbReference type="Proteomes" id="UP000652219"/>
    </source>
</evidence>
<dbReference type="InterPro" id="IPR013087">
    <property type="entry name" value="Znf_C2H2_type"/>
</dbReference>
<feature type="compositionally biased region" description="Polar residues" evidence="2">
    <location>
        <begin position="373"/>
        <end position="383"/>
    </location>
</feature>
<sequence length="832" mass="92093">MANMMIPGGRHQDPNWGLYSFYSNDSPWVPPNLSGSGTQQNHHIAPSDIQRVGNPAAFSGWRSAQPSECGTHAQGYLPSDSGYESRPKHDDIMSVYEDVDRGQDTQSITGQLHDIAFFSRDVQLLHDPWPATPVPVAHSGGNDKQMRCPGCQAICKTKSELKHRKAFKCEVSGCTRKDGFGTLNDLERHRTSVHRELFGGGQKFRCNIDQCAAKEKMWPRADNFRQHLKRVHGRVVSSDEDLKEFTVEAQPVRTVQEDLSGVGSVAAFTTGPAGSWEQQEELQLPQTMDMDDFVVDPSLTNVAQPAPSITVSNSMEMATSRIPIPGQVSSANPMDNVHPTYTQIQTQHAYVQPREISKPAPSKNTEGRPGIRSSGSKSTQLPSSVGPKNGLRGEAPSRPEQPSQEALKDPAASEMDCDSPPEATASFESKSSQGSLDMEQHLSAAHSSLEKSGEQEVRSFAILDTLPKHLIEKYLKEKLDNDTQKSTPPPTNNTSTAHHCPVEGCSKSFARNCELKKHMKRHAKPYGCTFPMCKKKFGSKNDWKRHENSQHFQVDVWKCDEKRPDDAGNGSQTCGKACHRRETFKNHLQKEHKIENSTRIDEALERCRFGRTCDARFWCGFCINLIETTKKGNNSKGNSAKGNSAWNERFDHIDAHYSGRDNGVKRDISEWKNVDPDLPDIDLTASPDDSSDAESDDEAAVSPPASSGQVTLGESRKRGPADDGEQPSRKRAKHQTLVQSWSCCRCQMNAETKLHGGCNLDYETGPRHHAGGVDMRRKGSRERACVCMPEKHRGSGRTQPAVPRTRVFDGNVPRHGDVDGPALWQCSPFEAA</sequence>
<feature type="compositionally biased region" description="Polar residues" evidence="2">
    <location>
        <begin position="426"/>
        <end position="435"/>
    </location>
</feature>
<dbReference type="Proteomes" id="UP000652219">
    <property type="component" value="Unassembled WGS sequence"/>
</dbReference>
<evidence type="ECO:0000313" key="4">
    <source>
        <dbReference type="EMBL" id="KAF6816261.1"/>
    </source>
</evidence>
<feature type="region of interest" description="Disordered" evidence="2">
    <location>
        <begin position="53"/>
        <end position="88"/>
    </location>
</feature>
<feature type="region of interest" description="Disordered" evidence="2">
    <location>
        <begin position="790"/>
        <end position="813"/>
    </location>
</feature>
<evidence type="ECO:0000256" key="1">
    <source>
        <dbReference type="PROSITE-ProRule" id="PRU00042"/>
    </source>
</evidence>
<dbReference type="SMART" id="SM00355">
    <property type="entry name" value="ZnF_C2H2"/>
    <property type="match status" value="5"/>
</dbReference>
<evidence type="ECO:0000256" key="2">
    <source>
        <dbReference type="SAM" id="MobiDB-lite"/>
    </source>
</evidence>
<keyword evidence="5" id="KW-1185">Reference proteome</keyword>
<dbReference type="PROSITE" id="PS00028">
    <property type="entry name" value="ZINC_FINGER_C2H2_1"/>
    <property type="match status" value="2"/>
</dbReference>